<dbReference type="PROSITE" id="PS51221">
    <property type="entry name" value="TTL"/>
    <property type="match status" value="1"/>
</dbReference>
<protein>
    <submittedName>
        <fullName evidence="2">Predicted tubulin-tyrosine ligase</fullName>
    </submittedName>
</protein>
<dbReference type="Pfam" id="PF03133">
    <property type="entry name" value="TTL"/>
    <property type="match status" value="1"/>
</dbReference>
<dbReference type="GO" id="GO:0000932">
    <property type="term" value="C:P-body"/>
    <property type="evidence" value="ECO:0007669"/>
    <property type="project" value="TreeGrafter"/>
</dbReference>
<organism evidence="2">
    <name type="scientific">Phaffia rhodozyma</name>
    <name type="common">Yeast</name>
    <name type="synonym">Xanthophyllomyces dendrorhous</name>
    <dbReference type="NCBI Taxonomy" id="264483"/>
    <lineage>
        <taxon>Eukaryota</taxon>
        <taxon>Fungi</taxon>
        <taxon>Dikarya</taxon>
        <taxon>Basidiomycota</taxon>
        <taxon>Agaricomycotina</taxon>
        <taxon>Tremellomycetes</taxon>
        <taxon>Cystofilobasidiales</taxon>
        <taxon>Mrakiaceae</taxon>
        <taxon>Phaffia</taxon>
    </lineage>
</organism>
<dbReference type="InterPro" id="IPR004344">
    <property type="entry name" value="TTL/TTLL_fam"/>
</dbReference>
<name>A0A0F7SS09_PHARH</name>
<dbReference type="GO" id="GO:0016874">
    <property type="term" value="F:ligase activity"/>
    <property type="evidence" value="ECO:0007669"/>
    <property type="project" value="UniProtKB-KW"/>
</dbReference>
<evidence type="ECO:0000256" key="1">
    <source>
        <dbReference type="SAM" id="MobiDB-lite"/>
    </source>
</evidence>
<dbReference type="AlphaFoldDB" id="A0A0F7SS09"/>
<reference evidence="2" key="1">
    <citation type="submission" date="2014-08" db="EMBL/GenBank/DDBJ databases">
        <authorList>
            <person name="Sharma Rahul"/>
            <person name="Thines Marco"/>
        </authorList>
    </citation>
    <scope>NUCLEOTIDE SEQUENCE</scope>
</reference>
<dbReference type="Gene3D" id="3.30.470.20">
    <property type="entry name" value="ATP-grasp fold, B domain"/>
    <property type="match status" value="1"/>
</dbReference>
<proteinExistence type="predicted"/>
<evidence type="ECO:0000313" key="2">
    <source>
        <dbReference type="EMBL" id="CED83295.1"/>
    </source>
</evidence>
<feature type="region of interest" description="Disordered" evidence="1">
    <location>
        <begin position="457"/>
        <end position="477"/>
    </location>
</feature>
<keyword evidence="2" id="KW-0436">Ligase</keyword>
<feature type="compositionally biased region" description="Acidic residues" evidence="1">
    <location>
        <begin position="458"/>
        <end position="469"/>
    </location>
</feature>
<dbReference type="SUPFAM" id="SSF56059">
    <property type="entry name" value="Glutathione synthetase ATP-binding domain-like"/>
    <property type="match status" value="1"/>
</dbReference>
<dbReference type="EMBL" id="LN483142">
    <property type="protein sequence ID" value="CED83295.1"/>
    <property type="molecule type" value="Genomic_DNA"/>
</dbReference>
<feature type="region of interest" description="Disordered" evidence="1">
    <location>
        <begin position="208"/>
        <end position="238"/>
    </location>
</feature>
<dbReference type="PANTHER" id="PTHR47551">
    <property type="entry name" value="TUBULIN--TYROSINE LIGASE PBY1-RELATED"/>
    <property type="match status" value="1"/>
</dbReference>
<feature type="compositionally biased region" description="Acidic residues" evidence="1">
    <location>
        <begin position="208"/>
        <end position="232"/>
    </location>
</feature>
<accession>A0A0F7SS09</accession>
<dbReference type="PANTHER" id="PTHR47551:SF1">
    <property type="entry name" value="TUBULIN--TYROSINE LIGASE PBY1-RELATED"/>
    <property type="match status" value="1"/>
</dbReference>
<dbReference type="InterPro" id="IPR027746">
    <property type="entry name" value="TTL"/>
</dbReference>
<sequence length="503" mass="56878">MSDETALSDQIQAVSLQKEKTPLQAFISFPSPYTQTLILTSLASNLTHLNILPSLPTTPAYPLLCWADYDVLPHELIQSTSASAEPLLLSSSYIYRKSLIRKHYLHSSIQEYLGKYDHWVSLGKVKGDTPLRAATPRGWRMELQFADELDELFADDLYDLLELMDQGENRQASGEGERNWFILKPGMSDRGMGIRIFSTRAELEEIFEEMEDDSDDEDEDEGEDGDEDNEENEGGKVATSQLRHFVIQEYLPNPVLLTPLPAATTDLPLAPANRKFHLRTYVLLSSAYTVHLSRTTLALFSSLPYSPPETTEESLLPHLTNTCLQPPQSPGEVNEENVHLWWELEGRQFDEGKSVLTKELLDFTWERCGEVAGEAIRAAVECGSVHMQLLPNCFEIFGVDFLLTLPSSSSPSTDLPQVHILEFNASPDFHQSGERLQSKIREMFDGVVDGFVKPFFGIDDDSDDEENEDKESSAEIKWDGQWEQGMERAGWKCFTKGEIRRGW</sequence>